<dbReference type="EMBL" id="JAPRFR010000001">
    <property type="protein sequence ID" value="MCZ0725849.1"/>
    <property type="molecule type" value="Genomic_DNA"/>
</dbReference>
<name>A0A9X3JGS0_9LACT</name>
<organism evidence="6 7">
    <name type="scientific">Aerococcus kribbianus</name>
    <dbReference type="NCBI Taxonomy" id="2999064"/>
    <lineage>
        <taxon>Bacteria</taxon>
        <taxon>Bacillati</taxon>
        <taxon>Bacillota</taxon>
        <taxon>Bacilli</taxon>
        <taxon>Lactobacillales</taxon>
        <taxon>Aerococcaceae</taxon>
        <taxon>Aerococcus</taxon>
    </lineage>
</organism>
<feature type="binding site" evidence="3">
    <location>
        <position position="147"/>
    </location>
    <ligand>
        <name>substrate</name>
    </ligand>
</feature>
<dbReference type="InterPro" id="IPR031314">
    <property type="entry name" value="DNK_dom"/>
</dbReference>
<evidence type="ECO:0000259" key="5">
    <source>
        <dbReference type="Pfam" id="PF01712"/>
    </source>
</evidence>
<keyword evidence="7" id="KW-1185">Reference proteome</keyword>
<keyword evidence="6" id="KW-0808">Transferase</keyword>
<comment type="caution">
    <text evidence="6">The sequence shown here is derived from an EMBL/GenBank/DDBJ whole genome shotgun (WGS) entry which is preliminary data.</text>
</comment>
<evidence type="ECO:0000256" key="2">
    <source>
        <dbReference type="PIRSR" id="PIRSR000705-1"/>
    </source>
</evidence>
<feature type="binding site" evidence="3">
    <location>
        <position position="30"/>
    </location>
    <ligand>
        <name>substrate</name>
    </ligand>
</feature>
<sequence length="210" mass="24640">MIVLAGMIGAGKTTYAEKIADHLNSQIFYESVDDNPILNDYYQNPKKYAFALQIHFLNTRFQSIKAAYHDDSNVLDRSIYEDILFTQVNVDNGNISQEEFAIYLDLLANMMEELDNLPQKAPKLLVYLSGSFDHILKKIQYRGRPYEQTDGNDYLYQYYQQLFSKYDDWFDNYNYSPKLKLNIEDYDLVNQPEDLAAMLNKIDTKLNEIE</sequence>
<evidence type="ECO:0000256" key="3">
    <source>
        <dbReference type="PIRSR" id="PIRSR000705-2"/>
    </source>
</evidence>
<gene>
    <name evidence="6" type="ORF">OW157_04600</name>
</gene>
<dbReference type="Pfam" id="PF01712">
    <property type="entry name" value="dNK"/>
    <property type="match status" value="1"/>
</dbReference>
<dbReference type="SUPFAM" id="SSF52540">
    <property type="entry name" value="P-loop containing nucleoside triphosphate hydrolases"/>
    <property type="match status" value="1"/>
</dbReference>
<feature type="binding site" evidence="4">
    <location>
        <begin position="6"/>
        <end position="14"/>
    </location>
    <ligand>
        <name>ATP</name>
        <dbReference type="ChEBI" id="CHEBI:30616"/>
    </ligand>
</feature>
<feature type="binding site" evidence="3">
    <location>
        <position position="77"/>
    </location>
    <ligand>
        <name>substrate</name>
    </ligand>
</feature>
<dbReference type="Proteomes" id="UP001146670">
    <property type="component" value="Unassembled WGS sequence"/>
</dbReference>
<dbReference type="Gene3D" id="3.40.50.300">
    <property type="entry name" value="P-loop containing nucleotide triphosphate hydrolases"/>
    <property type="match status" value="1"/>
</dbReference>
<dbReference type="PIRSF" id="PIRSF000705">
    <property type="entry name" value="DNK"/>
    <property type="match status" value="1"/>
</dbReference>
<keyword evidence="4" id="KW-0067">ATP-binding</keyword>
<dbReference type="GO" id="GO:0005524">
    <property type="term" value="F:ATP binding"/>
    <property type="evidence" value="ECO:0007669"/>
    <property type="project" value="UniProtKB-KW"/>
</dbReference>
<dbReference type="InterPro" id="IPR050566">
    <property type="entry name" value="Deoxyribonucleoside_kinase"/>
</dbReference>
<keyword evidence="6" id="KW-0418">Kinase</keyword>
<evidence type="ECO:0000313" key="6">
    <source>
        <dbReference type="EMBL" id="MCZ0725849.1"/>
    </source>
</evidence>
<dbReference type="CDD" id="cd01673">
    <property type="entry name" value="dNK"/>
    <property type="match status" value="1"/>
</dbReference>
<keyword evidence="4" id="KW-0547">Nucleotide-binding</keyword>
<feature type="domain" description="Deoxynucleoside kinase" evidence="5">
    <location>
        <begin position="2"/>
        <end position="204"/>
    </location>
</feature>
<dbReference type="GO" id="GO:0019136">
    <property type="term" value="F:deoxynucleoside kinase activity"/>
    <property type="evidence" value="ECO:0007669"/>
    <property type="project" value="InterPro"/>
</dbReference>
<dbReference type="InterPro" id="IPR002624">
    <property type="entry name" value="DCK/DGK"/>
</dbReference>
<feature type="binding site" evidence="3">
    <location>
        <position position="53"/>
    </location>
    <ligand>
        <name>substrate</name>
    </ligand>
</feature>
<dbReference type="InterPro" id="IPR027417">
    <property type="entry name" value="P-loop_NTPase"/>
</dbReference>
<evidence type="ECO:0000256" key="1">
    <source>
        <dbReference type="ARBA" id="ARBA00007420"/>
    </source>
</evidence>
<comment type="similarity">
    <text evidence="1">Belongs to the DCK/DGK family.</text>
</comment>
<feature type="binding site" evidence="3">
    <location>
        <position position="82"/>
    </location>
    <ligand>
        <name>substrate</name>
    </ligand>
</feature>
<feature type="binding site" evidence="3">
    <location>
        <position position="42"/>
    </location>
    <ligand>
        <name>substrate</name>
    </ligand>
</feature>
<accession>A0A9X3JGS0</accession>
<evidence type="ECO:0000256" key="4">
    <source>
        <dbReference type="PIRSR" id="PIRSR000705-3"/>
    </source>
</evidence>
<dbReference type="AlphaFoldDB" id="A0A9X3JGS0"/>
<protein>
    <submittedName>
        <fullName evidence="6">Deoxynucleoside kinase</fullName>
    </submittedName>
</protein>
<feature type="active site" description="Proton acceptor" evidence="2">
    <location>
        <position position="76"/>
    </location>
</feature>
<dbReference type="PANTHER" id="PTHR10513">
    <property type="entry name" value="DEOXYNUCLEOSIDE KINASE"/>
    <property type="match status" value="1"/>
</dbReference>
<reference evidence="6" key="1">
    <citation type="submission" date="2022-12" db="EMBL/GenBank/DDBJ databases">
        <title>Description and comparative metabolic analysis of Aerococcus sp. nov., isolated from the feces of a pig.</title>
        <authorList>
            <person name="Chang Y.-H."/>
        </authorList>
    </citation>
    <scope>NUCLEOTIDE SEQUENCE</scope>
    <source>
        <strain evidence="6">YH-aer222</strain>
    </source>
</reference>
<dbReference type="GO" id="GO:0005737">
    <property type="term" value="C:cytoplasm"/>
    <property type="evidence" value="ECO:0007669"/>
    <property type="project" value="TreeGrafter"/>
</dbReference>
<evidence type="ECO:0000313" key="7">
    <source>
        <dbReference type="Proteomes" id="UP001146670"/>
    </source>
</evidence>
<proteinExistence type="inferred from homology"/>
<dbReference type="PANTHER" id="PTHR10513:SF35">
    <property type="entry name" value="DEOXYADENOSINE KINASE"/>
    <property type="match status" value="1"/>
</dbReference>